<organism evidence="2 3">
    <name type="scientific">Scytalidium lignicola</name>
    <name type="common">Hyphomycete</name>
    <dbReference type="NCBI Taxonomy" id="5539"/>
    <lineage>
        <taxon>Eukaryota</taxon>
        <taxon>Fungi</taxon>
        <taxon>Dikarya</taxon>
        <taxon>Ascomycota</taxon>
        <taxon>Pezizomycotina</taxon>
        <taxon>Leotiomycetes</taxon>
        <taxon>Leotiomycetes incertae sedis</taxon>
        <taxon>Scytalidium</taxon>
    </lineage>
</organism>
<feature type="non-terminal residue" evidence="2">
    <location>
        <position position="1"/>
    </location>
</feature>
<feature type="region of interest" description="Disordered" evidence="1">
    <location>
        <begin position="163"/>
        <end position="278"/>
    </location>
</feature>
<evidence type="ECO:0000313" key="2">
    <source>
        <dbReference type="EMBL" id="RFU31673.1"/>
    </source>
</evidence>
<protein>
    <submittedName>
        <fullName evidence="2">Uncharacterized protein</fullName>
    </submittedName>
</protein>
<feature type="compositionally biased region" description="Basic and acidic residues" evidence="1">
    <location>
        <begin position="80"/>
        <end position="106"/>
    </location>
</feature>
<evidence type="ECO:0000313" key="3">
    <source>
        <dbReference type="Proteomes" id="UP000258309"/>
    </source>
</evidence>
<feature type="non-terminal residue" evidence="2">
    <location>
        <position position="495"/>
    </location>
</feature>
<name>A0A3E2HET8_SCYLI</name>
<accession>A0A3E2HET8</accession>
<feature type="compositionally biased region" description="Low complexity" evidence="1">
    <location>
        <begin position="253"/>
        <end position="266"/>
    </location>
</feature>
<keyword evidence="3" id="KW-1185">Reference proteome</keyword>
<dbReference type="OrthoDB" id="10388953at2759"/>
<feature type="compositionally biased region" description="Basic and acidic residues" evidence="1">
    <location>
        <begin position="182"/>
        <end position="195"/>
    </location>
</feature>
<comment type="caution">
    <text evidence="2">The sequence shown here is derived from an EMBL/GenBank/DDBJ whole genome shotgun (WGS) entry which is preliminary data.</text>
</comment>
<gene>
    <name evidence="2" type="ORF">B7463_g4658</name>
</gene>
<feature type="compositionally biased region" description="Low complexity" evidence="1">
    <location>
        <begin position="196"/>
        <end position="212"/>
    </location>
</feature>
<reference evidence="2 3" key="1">
    <citation type="submission" date="2018-05" db="EMBL/GenBank/DDBJ databases">
        <title>Draft genome sequence of Scytalidium lignicola DSM 105466, a ubiquitous saprotrophic fungus.</title>
        <authorList>
            <person name="Buettner E."/>
            <person name="Gebauer A.M."/>
            <person name="Hofrichter M."/>
            <person name="Liers C."/>
            <person name="Kellner H."/>
        </authorList>
    </citation>
    <scope>NUCLEOTIDE SEQUENCE [LARGE SCALE GENOMIC DNA]</scope>
    <source>
        <strain evidence="2 3">DSM 105466</strain>
    </source>
</reference>
<evidence type="ECO:0000256" key="1">
    <source>
        <dbReference type="SAM" id="MobiDB-lite"/>
    </source>
</evidence>
<feature type="compositionally biased region" description="Low complexity" evidence="1">
    <location>
        <begin position="171"/>
        <end position="180"/>
    </location>
</feature>
<feature type="region of interest" description="Disordered" evidence="1">
    <location>
        <begin position="301"/>
        <end position="321"/>
    </location>
</feature>
<feature type="region of interest" description="Disordered" evidence="1">
    <location>
        <begin position="396"/>
        <end position="423"/>
    </location>
</feature>
<dbReference type="AlphaFoldDB" id="A0A3E2HET8"/>
<feature type="compositionally biased region" description="Low complexity" evidence="1">
    <location>
        <begin position="396"/>
        <end position="413"/>
    </location>
</feature>
<dbReference type="Proteomes" id="UP000258309">
    <property type="component" value="Unassembled WGS sequence"/>
</dbReference>
<proteinExistence type="predicted"/>
<dbReference type="EMBL" id="NCSJ02000071">
    <property type="protein sequence ID" value="RFU31673.1"/>
    <property type="molecule type" value="Genomic_DNA"/>
</dbReference>
<sequence length="495" mass="55117">MSPNCIPFDPLPQLTQLVQELTEAYARREKEYNDFIASCDREEEAEERARREQVELFDKEIQAQEFELSKESLQAELQLHEQHRDEHDAMKKRHSAEAESMKDQYHARRSSVPARQSKLEFEEAWKSKRDARFAERDRVRADLIAKNATENYKKALAEVERIFDLPSLKNGSGSVSSSAVDLGKRDVKDRKDGKRGSTSRNSNSNSNCNSSSNHKRPWNAVSTSNGDSRMTVDPEDGSSSNNGLDLETKRTPESTTSTSTSASKPTLHGAKRQKSDEPIQSFDYLGSIDYSLRVSDVQTYKSLQQSRGPPEGGGFESMGSIVPSKQFSKKDVLRAGPTPPVFEPDNPTISVNVIYFNAEVIGTSTSPGGANTTLKTWKASDTEPYKTIRIRLIQPATTTLASSPSPSSSTSTSNGGQNQTPGPLIRIFVDSNGDPQFSLHVAHLRHIAYNLSTRRFKAGKDEYGSKVVKMVFSEVMELAACMVWYEKRGAEVVEE</sequence>
<feature type="region of interest" description="Disordered" evidence="1">
    <location>
        <begin position="80"/>
        <end position="121"/>
    </location>
</feature>